<protein>
    <recommendedName>
        <fullName evidence="10">MotA/TolQ/ExbB proton channel domain-containing protein</fullName>
    </recommendedName>
</protein>
<keyword evidence="4 9" id="KW-0812">Transmembrane</keyword>
<dbReference type="Pfam" id="PF01618">
    <property type="entry name" value="MotA_ExbB"/>
    <property type="match status" value="1"/>
</dbReference>
<gene>
    <name evidence="11" type="ORF">CF386_11370</name>
</gene>
<proteinExistence type="inferred from homology"/>
<reference evidence="11 12" key="1">
    <citation type="journal article" date="2016" name="Int. J. Syst. Evol. Microbiol.">
        <title>Paraphotobacterium marinum gen. nov., sp. nov., a member of the family Vibrionaceae, isolated from surface seawater.</title>
        <authorList>
            <person name="Huang Z."/>
            <person name="Dong C."/>
            <person name="Shao Z."/>
        </authorList>
    </citation>
    <scope>NUCLEOTIDE SEQUENCE [LARGE SCALE GENOMIC DNA]</scope>
    <source>
        <strain evidence="11 12">NSCS20N07D</strain>
    </source>
</reference>
<evidence type="ECO:0000259" key="10">
    <source>
        <dbReference type="Pfam" id="PF01618"/>
    </source>
</evidence>
<keyword evidence="12" id="KW-1185">Reference proteome</keyword>
<evidence type="ECO:0000256" key="3">
    <source>
        <dbReference type="ARBA" id="ARBA00022475"/>
    </source>
</evidence>
<evidence type="ECO:0000256" key="7">
    <source>
        <dbReference type="ARBA" id="ARBA00023136"/>
    </source>
</evidence>
<feature type="transmembrane region" description="Helical" evidence="9">
    <location>
        <begin position="6"/>
        <end position="28"/>
    </location>
</feature>
<evidence type="ECO:0000256" key="9">
    <source>
        <dbReference type="SAM" id="Phobius"/>
    </source>
</evidence>
<dbReference type="PANTHER" id="PTHR30625:SF15">
    <property type="entry name" value="BIOPOLYMER TRANSPORT PROTEIN EXBB"/>
    <property type="match status" value="1"/>
</dbReference>
<accession>A0A220VHB6</accession>
<organism evidence="11 12">
    <name type="scientific">Paraphotobacterium marinum</name>
    <dbReference type="NCBI Taxonomy" id="1755811"/>
    <lineage>
        <taxon>Bacteria</taxon>
        <taxon>Pseudomonadati</taxon>
        <taxon>Pseudomonadota</taxon>
        <taxon>Gammaproteobacteria</taxon>
        <taxon>Vibrionales</taxon>
        <taxon>Vibrionaceae</taxon>
        <taxon>Paraphotobacterium</taxon>
    </lineage>
</organism>
<dbReference type="Proteomes" id="UP000242175">
    <property type="component" value="Chromosome small"/>
</dbReference>
<evidence type="ECO:0000313" key="12">
    <source>
        <dbReference type="Proteomes" id="UP000242175"/>
    </source>
</evidence>
<dbReference type="AlphaFoldDB" id="A0A220VHB6"/>
<keyword evidence="2 8" id="KW-0813">Transport</keyword>
<dbReference type="InterPro" id="IPR002898">
    <property type="entry name" value="MotA_ExbB_proton_chnl"/>
</dbReference>
<dbReference type="RefSeq" id="WP_089074554.1">
    <property type="nucleotide sequence ID" value="NZ_CBCSAM010000014.1"/>
</dbReference>
<dbReference type="PANTHER" id="PTHR30625">
    <property type="entry name" value="PROTEIN TOLQ"/>
    <property type="match status" value="1"/>
</dbReference>
<evidence type="ECO:0000256" key="5">
    <source>
        <dbReference type="ARBA" id="ARBA00022927"/>
    </source>
</evidence>
<feature type="transmembrane region" description="Helical" evidence="9">
    <location>
        <begin position="150"/>
        <end position="175"/>
    </location>
</feature>
<dbReference type="GO" id="GO:0005886">
    <property type="term" value="C:plasma membrane"/>
    <property type="evidence" value="ECO:0007669"/>
    <property type="project" value="UniProtKB-SubCell"/>
</dbReference>
<evidence type="ECO:0000313" key="11">
    <source>
        <dbReference type="EMBL" id="ASK79646.1"/>
    </source>
</evidence>
<keyword evidence="7 9" id="KW-0472">Membrane</keyword>
<dbReference type="KEGG" id="pmai:CF386_11370"/>
<name>A0A220VHB6_9GAMM</name>
<evidence type="ECO:0000256" key="6">
    <source>
        <dbReference type="ARBA" id="ARBA00022989"/>
    </source>
</evidence>
<dbReference type="EMBL" id="CP022356">
    <property type="protein sequence ID" value="ASK79646.1"/>
    <property type="molecule type" value="Genomic_DNA"/>
</dbReference>
<evidence type="ECO:0000256" key="8">
    <source>
        <dbReference type="RuleBase" id="RU004057"/>
    </source>
</evidence>
<dbReference type="InterPro" id="IPR050790">
    <property type="entry name" value="ExbB/TolQ_transport"/>
</dbReference>
<evidence type="ECO:0000256" key="1">
    <source>
        <dbReference type="ARBA" id="ARBA00004651"/>
    </source>
</evidence>
<evidence type="ECO:0000256" key="4">
    <source>
        <dbReference type="ARBA" id="ARBA00022692"/>
    </source>
</evidence>
<comment type="similarity">
    <text evidence="8">Belongs to the exbB/tolQ family.</text>
</comment>
<comment type="subcellular location">
    <subcellularLocation>
        <location evidence="1">Cell membrane</location>
        <topology evidence="1">Multi-pass membrane protein</topology>
    </subcellularLocation>
    <subcellularLocation>
        <location evidence="8">Membrane</location>
        <topology evidence="8">Multi-pass membrane protein</topology>
    </subcellularLocation>
</comment>
<feature type="domain" description="MotA/TolQ/ExbB proton channel" evidence="10">
    <location>
        <begin position="71"/>
        <end position="182"/>
    </location>
</feature>
<feature type="transmembrane region" description="Helical" evidence="9">
    <location>
        <begin position="101"/>
        <end position="121"/>
    </location>
</feature>
<dbReference type="GO" id="GO:0017038">
    <property type="term" value="P:protein import"/>
    <property type="evidence" value="ECO:0007669"/>
    <property type="project" value="TreeGrafter"/>
</dbReference>
<sequence>MEVLYHLSHLFGPIIYIMLFAFFFLTFLTTERIIKFILLPKFKLPKHDHLSEYNEKCKHSKINNHFSSYVLSTLKDNQKKQAERKINLYLQSLRKNLFRPLILLNLLAVVSPMLGLLGTIWGMSKSFASLSAQMNQANDFENLIRYLSEAMYATAFGIVIASLSLIALFVFRFLFEQYFQNLEDSLNTFIESRA</sequence>
<keyword evidence="5 8" id="KW-0653">Protein transport</keyword>
<keyword evidence="3" id="KW-1003">Cell membrane</keyword>
<evidence type="ECO:0000256" key="2">
    <source>
        <dbReference type="ARBA" id="ARBA00022448"/>
    </source>
</evidence>
<dbReference type="OrthoDB" id="4045at2"/>
<keyword evidence="6 9" id="KW-1133">Transmembrane helix</keyword>